<accession>H3BZ73</accession>
<keyword evidence="3" id="KW-1185">Reference proteome</keyword>
<protein>
    <submittedName>
        <fullName evidence="2">Uncharacterized protein</fullName>
    </submittedName>
</protein>
<dbReference type="Proteomes" id="UP000007303">
    <property type="component" value="Unassembled WGS sequence"/>
</dbReference>
<reference evidence="2" key="2">
    <citation type="submission" date="2025-08" db="UniProtKB">
        <authorList>
            <consortium name="Ensembl"/>
        </authorList>
    </citation>
    <scope>IDENTIFICATION</scope>
</reference>
<evidence type="ECO:0000313" key="2">
    <source>
        <dbReference type="Ensembl" id="ENSTNIP00000001289.1"/>
    </source>
</evidence>
<proteinExistence type="predicted"/>
<dbReference type="AlphaFoldDB" id="H3BZ73"/>
<dbReference type="Ensembl" id="ENSTNIT00000000947.1">
    <property type="protein sequence ID" value="ENSTNIP00000001289.1"/>
    <property type="gene ID" value="ENSTNIG00000000250.1"/>
</dbReference>
<reference evidence="2" key="3">
    <citation type="submission" date="2025-09" db="UniProtKB">
        <authorList>
            <consortium name="Ensembl"/>
        </authorList>
    </citation>
    <scope>IDENTIFICATION</scope>
</reference>
<feature type="coiled-coil region" evidence="1">
    <location>
        <begin position="67"/>
        <end position="116"/>
    </location>
</feature>
<name>H3BZ73_TETNG</name>
<dbReference type="HOGENOM" id="CLU_2096131_0_0_1"/>
<reference evidence="3" key="1">
    <citation type="journal article" date="2004" name="Nature">
        <title>Genome duplication in the teleost fish Tetraodon nigroviridis reveals the early vertebrate proto-karyotype.</title>
        <authorList>
            <person name="Jaillon O."/>
            <person name="Aury J.-M."/>
            <person name="Brunet F."/>
            <person name="Petit J.-L."/>
            <person name="Stange-Thomann N."/>
            <person name="Mauceli E."/>
            <person name="Bouneau L."/>
            <person name="Fischer C."/>
            <person name="Ozouf-Costaz C."/>
            <person name="Bernot A."/>
            <person name="Nicaud S."/>
            <person name="Jaffe D."/>
            <person name="Fisher S."/>
            <person name="Lutfalla G."/>
            <person name="Dossat C."/>
            <person name="Segurens B."/>
            <person name="Dasilva C."/>
            <person name="Salanoubat M."/>
            <person name="Levy M."/>
            <person name="Boudet N."/>
            <person name="Castellano S."/>
            <person name="Anthouard V."/>
            <person name="Jubin C."/>
            <person name="Castelli V."/>
            <person name="Katinka M."/>
            <person name="Vacherie B."/>
            <person name="Biemont C."/>
            <person name="Skalli Z."/>
            <person name="Cattolico L."/>
            <person name="Poulain J."/>
            <person name="De Berardinis V."/>
            <person name="Cruaud C."/>
            <person name="Duprat S."/>
            <person name="Brottier P."/>
            <person name="Coutanceau J.-P."/>
            <person name="Gouzy J."/>
            <person name="Parra G."/>
            <person name="Lardier G."/>
            <person name="Chapple C."/>
            <person name="McKernan K.J."/>
            <person name="McEwan P."/>
            <person name="Bosak S."/>
            <person name="Kellis M."/>
            <person name="Volff J.-N."/>
            <person name="Guigo R."/>
            <person name="Zody M.C."/>
            <person name="Mesirov J."/>
            <person name="Lindblad-Toh K."/>
            <person name="Birren B."/>
            <person name="Nusbaum C."/>
            <person name="Kahn D."/>
            <person name="Robinson-Rechavi M."/>
            <person name="Laudet V."/>
            <person name="Schachter V."/>
            <person name="Quetier F."/>
            <person name="Saurin W."/>
            <person name="Scarpelli C."/>
            <person name="Wincker P."/>
            <person name="Lander E.S."/>
            <person name="Weissenbach J."/>
            <person name="Roest Crollius H."/>
        </authorList>
    </citation>
    <scope>NUCLEOTIDE SEQUENCE [LARGE SCALE GENOMIC DNA]</scope>
</reference>
<organism evidence="2 3">
    <name type="scientific">Tetraodon nigroviridis</name>
    <name type="common">Spotted green pufferfish</name>
    <name type="synonym">Chelonodon nigroviridis</name>
    <dbReference type="NCBI Taxonomy" id="99883"/>
    <lineage>
        <taxon>Eukaryota</taxon>
        <taxon>Metazoa</taxon>
        <taxon>Chordata</taxon>
        <taxon>Craniata</taxon>
        <taxon>Vertebrata</taxon>
        <taxon>Euteleostomi</taxon>
        <taxon>Actinopterygii</taxon>
        <taxon>Neopterygii</taxon>
        <taxon>Teleostei</taxon>
        <taxon>Neoteleostei</taxon>
        <taxon>Acanthomorphata</taxon>
        <taxon>Eupercaria</taxon>
        <taxon>Tetraodontiformes</taxon>
        <taxon>Tetradontoidea</taxon>
        <taxon>Tetraodontidae</taxon>
        <taxon>Tetraodon</taxon>
    </lineage>
</organism>
<evidence type="ECO:0000256" key="1">
    <source>
        <dbReference type="SAM" id="Coils"/>
    </source>
</evidence>
<dbReference type="InParanoid" id="H3BZ73"/>
<evidence type="ECO:0000313" key="3">
    <source>
        <dbReference type="Proteomes" id="UP000007303"/>
    </source>
</evidence>
<keyword evidence="1" id="KW-0175">Coiled coil</keyword>
<sequence length="116" mass="14514">MALPTLTTKVPSRFRNPSAFMDWQQQRKAEKQNQLEVHGRYLERQNICNERHDVWSSREYFNRSIMIYNKKRQREEHKASLEQHRNRLWILFQEEKNQLEAEHRQLLQDRKMQRRH</sequence>
<dbReference type="GeneTree" id="ENSGT01070000253867"/>